<dbReference type="SUPFAM" id="SSF56112">
    <property type="entry name" value="Protein kinase-like (PK-like)"/>
    <property type="match status" value="1"/>
</dbReference>
<sequence length="970" mass="104724">MAAAPPAGQHALQLYLHLLLLLIMLQLTASAQRSDSDMEQDALRAFTAGLSDASSSGALQSWNSSTRTSAGGAYLEYLVLEKNQLSGTIPASIGRLRRLWYLNLCDNIGISGEIPDSFHSCTSLGFLYLNNNNLTGAIPGWLGTFPNLTYLYLHLNSLSGEIPPSLGSLTKLQALRLDENYLRGSLPPGLADLPSLETFSAYQNLLGLYLGGNNLTGPIPAALAKASNLTWLSLANNSFTGQVPPEIGMLCPQWLYMSGNQLTASDEQGWEFLDHLANCTSLQVLALDNNKLGGELPSSIGRLSTEIQALHLANNRISRTIPPGIGNLVGLQSLDLESNLLNGTIPEGIGNIKNLIELGLQGNRLTGPIPSSIGDLTQLVKLDLSSNTLSGSIPHTLANLNCLTSLNLSGNAVTGHVPREIFSLVSLSLAVDLSDNRLDGPLPPDVSGLTNLAQLVLTENQFSGQLPKEVDNCQSLEFLDLDRNFFNGSIPTSLSKLKGLRRLNLASNKLTGSIPQELGQMSGLQELYLSRNNLTGTVPEELENLSSLIELDLSYNHLDGSVPLQGIFANISSLKIAGNADLCGGVPELNLPQCPAARNTRPTHWLLQIVWYRRRPRQANKTDDAMLDDVLDGMNYQRISYAELDKATNGFADTNLIGVGKFGSVYLGTLPLLPKGASAPEKVAVVVKVFDLCQVGASKTFVSECEALRNTRHRNLVKIITCCVSVDVTGNDFRGLVFEFMPNYSLDRWLNMNPKSEEMKIMKTLSVIQRLNISVDIADALCYLHTNSIPPIIHCDVKPSNILLNKDMRAVLADFGLAKLILEPRSHDTSNATSTIGLRGMIGYVPPGKVSTHGDVYSFGITLLEIIMGRSPTDDAFKDRLTLLEFVTASFPGKIEQVLDPALLQVEGFDGQVSCGSVDGGAHISERDCLVSAVRVGLSCTWGVPFQRLNMKDAATELRSIIDACVRSAG</sequence>
<dbReference type="InterPro" id="IPR001245">
    <property type="entry name" value="Ser-Thr/Tyr_kinase_cat_dom"/>
</dbReference>
<dbReference type="SUPFAM" id="SSF52058">
    <property type="entry name" value="L domain-like"/>
    <property type="match status" value="1"/>
</dbReference>
<evidence type="ECO:0000256" key="14">
    <source>
        <dbReference type="ARBA" id="ARBA00022840"/>
    </source>
</evidence>
<evidence type="ECO:0000256" key="16">
    <source>
        <dbReference type="ARBA" id="ARBA00023136"/>
    </source>
</evidence>
<evidence type="ECO:0000256" key="7">
    <source>
        <dbReference type="ARBA" id="ARBA00022614"/>
    </source>
</evidence>
<evidence type="ECO:0000259" key="26">
    <source>
        <dbReference type="PROSITE" id="PS50011"/>
    </source>
</evidence>
<evidence type="ECO:0000256" key="18">
    <source>
        <dbReference type="ARBA" id="ARBA00023180"/>
    </source>
</evidence>
<keyword evidence="5" id="KW-0723">Serine/threonine-protein kinase</keyword>
<dbReference type="GO" id="GO:0004674">
    <property type="term" value="F:protein serine/threonine kinase activity"/>
    <property type="evidence" value="ECO:0007669"/>
    <property type="project" value="UniProtKB-KW"/>
</dbReference>
<keyword evidence="9" id="KW-0812">Transmembrane</keyword>
<evidence type="ECO:0000256" key="15">
    <source>
        <dbReference type="ARBA" id="ARBA00022989"/>
    </source>
</evidence>
<evidence type="ECO:0000256" key="19">
    <source>
        <dbReference type="ARBA" id="ARBA00047899"/>
    </source>
</evidence>
<dbReference type="GO" id="GO:0005789">
    <property type="term" value="C:endoplasmic reticulum membrane"/>
    <property type="evidence" value="ECO:0007669"/>
    <property type="project" value="UniProtKB-SubCell"/>
</dbReference>
<dbReference type="FunFam" id="3.80.10.10:FF:000041">
    <property type="entry name" value="LRR receptor-like serine/threonine-protein kinase ERECTA"/>
    <property type="match status" value="1"/>
</dbReference>
<dbReference type="FunFam" id="1.10.510.10:FF:000358">
    <property type="entry name" value="Putative leucine-rich repeat receptor-like serine/threonine-protein kinase"/>
    <property type="match status" value="1"/>
</dbReference>
<dbReference type="GO" id="GO:0009791">
    <property type="term" value="P:post-embryonic development"/>
    <property type="evidence" value="ECO:0007669"/>
    <property type="project" value="UniProtKB-ARBA"/>
</dbReference>
<keyword evidence="28" id="KW-1185">Reference proteome</keyword>
<dbReference type="PROSITE" id="PS00108">
    <property type="entry name" value="PROTEIN_KINASE_ST"/>
    <property type="match status" value="1"/>
</dbReference>
<evidence type="ECO:0000256" key="23">
    <source>
        <dbReference type="ARBA" id="ARBA00072040"/>
    </source>
</evidence>
<evidence type="ECO:0000256" key="25">
    <source>
        <dbReference type="SAM" id="SignalP"/>
    </source>
</evidence>
<keyword evidence="17" id="KW-0675">Receptor</keyword>
<keyword evidence="7" id="KW-0433">Leucine-rich repeat</keyword>
<evidence type="ECO:0000256" key="8">
    <source>
        <dbReference type="ARBA" id="ARBA00022679"/>
    </source>
</evidence>
<keyword evidence="6" id="KW-0597">Phosphoprotein</keyword>
<dbReference type="SMART" id="SM00220">
    <property type="entry name" value="S_TKc"/>
    <property type="match status" value="1"/>
</dbReference>
<comment type="subcellular location">
    <subcellularLocation>
        <location evidence="1">Cell membrane</location>
        <topology evidence="1">Single-pass membrane protein</topology>
    </subcellularLocation>
    <subcellularLocation>
        <location evidence="2">Endoplasmic reticulum membrane</location>
        <topology evidence="2">Single-pass membrane protein</topology>
    </subcellularLocation>
</comment>
<dbReference type="InterPro" id="IPR017441">
    <property type="entry name" value="Protein_kinase_ATP_BS"/>
</dbReference>
<dbReference type="PANTHER" id="PTHR45974">
    <property type="entry name" value="RECEPTOR-LIKE PROTEIN 55"/>
    <property type="match status" value="1"/>
</dbReference>
<keyword evidence="16" id="KW-0472">Membrane</keyword>
<evidence type="ECO:0000256" key="4">
    <source>
        <dbReference type="ARBA" id="ARBA00022475"/>
    </source>
</evidence>
<dbReference type="PROSITE" id="PS50011">
    <property type="entry name" value="PROTEIN_KINASE_DOM"/>
    <property type="match status" value="1"/>
</dbReference>
<evidence type="ECO:0000256" key="3">
    <source>
        <dbReference type="ARBA" id="ARBA00012513"/>
    </source>
</evidence>
<evidence type="ECO:0000313" key="28">
    <source>
        <dbReference type="Proteomes" id="UP000604825"/>
    </source>
</evidence>
<evidence type="ECO:0000256" key="9">
    <source>
        <dbReference type="ARBA" id="ARBA00022692"/>
    </source>
</evidence>
<dbReference type="Pfam" id="PF07714">
    <property type="entry name" value="PK_Tyr_Ser-Thr"/>
    <property type="match status" value="1"/>
</dbReference>
<dbReference type="EC" id="2.7.11.1" evidence="3"/>
<comment type="function">
    <text evidence="22">The processed protein kinase Xa21 chain released by protein cleavage after X.oryzae pv. oryzae protein Ax21 detection translocates into the nucleus where it can bind and regulate WRKY62, a transcription factor. Confers resistance to the bacterial pathogen X.oryzae pv. oryzae (Xoo).</text>
</comment>
<reference evidence="27" key="1">
    <citation type="submission" date="2020-10" db="EMBL/GenBank/DDBJ databases">
        <authorList>
            <person name="Han B."/>
            <person name="Lu T."/>
            <person name="Zhao Q."/>
            <person name="Huang X."/>
            <person name="Zhao Y."/>
        </authorList>
    </citation>
    <scope>NUCLEOTIDE SEQUENCE</scope>
</reference>
<dbReference type="SUPFAM" id="SSF52047">
    <property type="entry name" value="RNI-like"/>
    <property type="match status" value="1"/>
</dbReference>
<feature type="signal peptide" evidence="25">
    <location>
        <begin position="1"/>
        <end position="31"/>
    </location>
</feature>
<keyword evidence="14 24" id="KW-0067">ATP-binding</keyword>
<dbReference type="InterPro" id="IPR008271">
    <property type="entry name" value="Ser/Thr_kinase_AS"/>
</dbReference>
<organism evidence="27 28">
    <name type="scientific">Miscanthus lutarioriparius</name>
    <dbReference type="NCBI Taxonomy" id="422564"/>
    <lineage>
        <taxon>Eukaryota</taxon>
        <taxon>Viridiplantae</taxon>
        <taxon>Streptophyta</taxon>
        <taxon>Embryophyta</taxon>
        <taxon>Tracheophyta</taxon>
        <taxon>Spermatophyta</taxon>
        <taxon>Magnoliopsida</taxon>
        <taxon>Liliopsida</taxon>
        <taxon>Poales</taxon>
        <taxon>Poaceae</taxon>
        <taxon>PACMAD clade</taxon>
        <taxon>Panicoideae</taxon>
        <taxon>Andropogonodae</taxon>
        <taxon>Andropogoneae</taxon>
        <taxon>Saccharinae</taxon>
        <taxon>Miscanthus</taxon>
    </lineage>
</organism>
<evidence type="ECO:0000256" key="13">
    <source>
        <dbReference type="ARBA" id="ARBA00022777"/>
    </source>
</evidence>
<evidence type="ECO:0000256" key="10">
    <source>
        <dbReference type="ARBA" id="ARBA00022729"/>
    </source>
</evidence>
<evidence type="ECO:0000256" key="6">
    <source>
        <dbReference type="ARBA" id="ARBA00022553"/>
    </source>
</evidence>
<dbReference type="SMART" id="SM00369">
    <property type="entry name" value="LRR_TYP"/>
    <property type="match status" value="10"/>
</dbReference>
<evidence type="ECO:0000256" key="11">
    <source>
        <dbReference type="ARBA" id="ARBA00022737"/>
    </source>
</evidence>
<dbReference type="InterPro" id="IPR032675">
    <property type="entry name" value="LRR_dom_sf"/>
</dbReference>
<dbReference type="Pfam" id="PF13855">
    <property type="entry name" value="LRR_8"/>
    <property type="match status" value="3"/>
</dbReference>
<dbReference type="SMART" id="SM00365">
    <property type="entry name" value="LRR_SD22"/>
    <property type="match status" value="3"/>
</dbReference>
<keyword evidence="4" id="KW-1003">Cell membrane</keyword>
<dbReference type="InterPro" id="IPR000719">
    <property type="entry name" value="Prot_kinase_dom"/>
</dbReference>
<dbReference type="InterPro" id="IPR011009">
    <property type="entry name" value="Kinase-like_dom_sf"/>
</dbReference>
<feature type="binding site" evidence="24">
    <location>
        <position position="688"/>
    </location>
    <ligand>
        <name>ATP</name>
        <dbReference type="ChEBI" id="CHEBI:30616"/>
    </ligand>
</feature>
<keyword evidence="18" id="KW-0325">Glycoprotein</keyword>
<comment type="function">
    <text evidence="21">Receptor kinase that detects X.oryzae pv. oryzae protein Ax21 to promote innate immunity. Following X.oryzae pv. oryzae protein Ax21 detection, undergoes cleavage, releasing the processed protein kinase Xa21 chain.</text>
</comment>
<name>A0A811Q456_9POAL</name>
<dbReference type="OrthoDB" id="676979at2759"/>
<dbReference type="PROSITE" id="PS00107">
    <property type="entry name" value="PROTEIN_KINASE_ATP"/>
    <property type="match status" value="1"/>
</dbReference>
<dbReference type="Gene3D" id="3.30.200.20">
    <property type="entry name" value="Phosphorylase Kinase, domain 1"/>
    <property type="match status" value="1"/>
</dbReference>
<dbReference type="Gene3D" id="1.10.510.10">
    <property type="entry name" value="Transferase(Phosphotransferase) domain 1"/>
    <property type="match status" value="1"/>
</dbReference>
<dbReference type="Gene3D" id="3.80.10.10">
    <property type="entry name" value="Ribonuclease Inhibitor"/>
    <property type="match status" value="3"/>
</dbReference>
<comment type="catalytic activity">
    <reaction evidence="19">
        <text>L-threonyl-[protein] + ATP = O-phospho-L-threonyl-[protein] + ADP + H(+)</text>
        <dbReference type="Rhea" id="RHEA:46608"/>
        <dbReference type="Rhea" id="RHEA-COMP:11060"/>
        <dbReference type="Rhea" id="RHEA-COMP:11605"/>
        <dbReference type="ChEBI" id="CHEBI:15378"/>
        <dbReference type="ChEBI" id="CHEBI:30013"/>
        <dbReference type="ChEBI" id="CHEBI:30616"/>
        <dbReference type="ChEBI" id="CHEBI:61977"/>
        <dbReference type="ChEBI" id="CHEBI:456216"/>
        <dbReference type="EC" id="2.7.11.1"/>
    </reaction>
</comment>
<dbReference type="Pfam" id="PF00560">
    <property type="entry name" value="LRR_1"/>
    <property type="match status" value="6"/>
</dbReference>
<dbReference type="FunFam" id="3.80.10.10:FF:000233">
    <property type="entry name" value="Leucine-rich repeat receptor-like protein kinase TDR"/>
    <property type="match status" value="1"/>
</dbReference>
<evidence type="ECO:0000256" key="21">
    <source>
        <dbReference type="ARBA" id="ARBA00054320"/>
    </source>
</evidence>
<evidence type="ECO:0000256" key="2">
    <source>
        <dbReference type="ARBA" id="ARBA00004389"/>
    </source>
</evidence>
<evidence type="ECO:0000256" key="5">
    <source>
        <dbReference type="ARBA" id="ARBA00022527"/>
    </source>
</evidence>
<evidence type="ECO:0000313" key="27">
    <source>
        <dbReference type="EMBL" id="CAD6253782.1"/>
    </source>
</evidence>
<dbReference type="PRINTS" id="PR00019">
    <property type="entry name" value="LEURICHRPT"/>
</dbReference>
<feature type="domain" description="Protein kinase" evidence="26">
    <location>
        <begin position="651"/>
        <end position="970"/>
    </location>
</feature>
<protein>
    <recommendedName>
        <fullName evidence="23">Receptor kinase-like protein Xa21</fullName>
        <ecNumber evidence="3">2.7.11.1</ecNumber>
    </recommendedName>
</protein>
<feature type="chain" id="PRO_5032317669" description="Receptor kinase-like protein Xa21" evidence="25">
    <location>
        <begin position="32"/>
        <end position="970"/>
    </location>
</feature>
<dbReference type="InterPro" id="IPR003591">
    <property type="entry name" value="Leu-rich_rpt_typical-subtyp"/>
</dbReference>
<evidence type="ECO:0000256" key="24">
    <source>
        <dbReference type="PROSITE-ProRule" id="PRU10141"/>
    </source>
</evidence>
<keyword evidence="12 24" id="KW-0547">Nucleotide-binding</keyword>
<keyword evidence="11" id="KW-0677">Repeat</keyword>
<evidence type="ECO:0000256" key="12">
    <source>
        <dbReference type="ARBA" id="ARBA00022741"/>
    </source>
</evidence>
<evidence type="ECO:0000256" key="17">
    <source>
        <dbReference type="ARBA" id="ARBA00023170"/>
    </source>
</evidence>
<comment type="catalytic activity">
    <reaction evidence="20">
        <text>L-seryl-[protein] + ATP = O-phospho-L-seryl-[protein] + ADP + H(+)</text>
        <dbReference type="Rhea" id="RHEA:17989"/>
        <dbReference type="Rhea" id="RHEA-COMP:9863"/>
        <dbReference type="Rhea" id="RHEA-COMP:11604"/>
        <dbReference type="ChEBI" id="CHEBI:15378"/>
        <dbReference type="ChEBI" id="CHEBI:29999"/>
        <dbReference type="ChEBI" id="CHEBI:30616"/>
        <dbReference type="ChEBI" id="CHEBI:83421"/>
        <dbReference type="ChEBI" id="CHEBI:456216"/>
        <dbReference type="EC" id="2.7.11.1"/>
    </reaction>
</comment>
<dbReference type="FunFam" id="3.30.200.20:FF:000432">
    <property type="entry name" value="LRR receptor-like serine/threonine-protein kinase EFR"/>
    <property type="match status" value="1"/>
</dbReference>
<dbReference type="GO" id="GO:0005886">
    <property type="term" value="C:plasma membrane"/>
    <property type="evidence" value="ECO:0007669"/>
    <property type="project" value="UniProtKB-SubCell"/>
</dbReference>
<keyword evidence="10 25" id="KW-0732">Signal</keyword>
<evidence type="ECO:0000256" key="22">
    <source>
        <dbReference type="ARBA" id="ARBA00056628"/>
    </source>
</evidence>
<dbReference type="EMBL" id="CAJGYO010000009">
    <property type="protein sequence ID" value="CAD6253782.1"/>
    <property type="molecule type" value="Genomic_DNA"/>
</dbReference>
<proteinExistence type="predicted"/>
<keyword evidence="15" id="KW-1133">Transmembrane helix</keyword>
<keyword evidence="13" id="KW-0418">Kinase</keyword>
<evidence type="ECO:0000256" key="20">
    <source>
        <dbReference type="ARBA" id="ARBA00048679"/>
    </source>
</evidence>
<dbReference type="AlphaFoldDB" id="A0A811Q456"/>
<evidence type="ECO:0000256" key="1">
    <source>
        <dbReference type="ARBA" id="ARBA00004162"/>
    </source>
</evidence>
<dbReference type="PANTHER" id="PTHR45974:SF272">
    <property type="entry name" value="LEUCINE RICH REPEAT FAMILY PROTEIN, EXPRESSED"/>
    <property type="match status" value="1"/>
</dbReference>
<comment type="caution">
    <text evidence="27">The sequence shown here is derived from an EMBL/GenBank/DDBJ whole genome shotgun (WGS) entry which is preliminary data.</text>
</comment>
<dbReference type="InterPro" id="IPR001611">
    <property type="entry name" value="Leu-rich_rpt"/>
</dbReference>
<keyword evidence="8" id="KW-0808">Transferase</keyword>
<gene>
    <name evidence="27" type="ORF">NCGR_LOCUS37404</name>
</gene>
<accession>A0A811Q456</accession>
<dbReference type="Proteomes" id="UP000604825">
    <property type="component" value="Unassembled WGS sequence"/>
</dbReference>
<dbReference type="GO" id="GO:0005524">
    <property type="term" value="F:ATP binding"/>
    <property type="evidence" value="ECO:0007669"/>
    <property type="project" value="UniProtKB-UniRule"/>
</dbReference>